<evidence type="ECO:0000313" key="3">
    <source>
        <dbReference type="Proteomes" id="UP000054854"/>
    </source>
</evidence>
<dbReference type="EMBL" id="UGNX01000001">
    <property type="protein sequence ID" value="STX35511.1"/>
    <property type="molecule type" value="Genomic_DNA"/>
</dbReference>
<dbReference type="Proteomes" id="UP000054854">
    <property type="component" value="Unassembled WGS sequence"/>
</dbReference>
<name>A0A378ILY7_9GAMM</name>
<dbReference type="OrthoDB" id="5633121at2"/>
<keyword evidence="3" id="KW-1185">Reference proteome</keyword>
<dbReference type="EMBL" id="LNXX01000042">
    <property type="protein sequence ID" value="KTC83425.1"/>
    <property type="molecule type" value="Genomic_DNA"/>
</dbReference>
<protein>
    <submittedName>
        <fullName evidence="2">Uncharacterized protein</fullName>
    </submittedName>
</protein>
<evidence type="ECO:0000313" key="4">
    <source>
        <dbReference type="Proteomes" id="UP000255316"/>
    </source>
</evidence>
<gene>
    <name evidence="1" type="ORF">Lcin_2112</name>
    <name evidence="2" type="ORF">NCTC12438_02127</name>
</gene>
<accession>A0A378ILY7</accession>
<dbReference type="RefSeq" id="WP_058465272.1">
    <property type="nucleotide sequence ID" value="NZ_CAAAHQ010000005.1"/>
</dbReference>
<proteinExistence type="predicted"/>
<evidence type="ECO:0000313" key="1">
    <source>
        <dbReference type="EMBL" id="KTC83425.1"/>
    </source>
</evidence>
<dbReference type="Proteomes" id="UP000255316">
    <property type="component" value="Unassembled WGS sequence"/>
</dbReference>
<sequence length="323" mass="36757">MKNLILSFNFSKLTGDVSPKFTSFEEKLQLYLSAFEDGYNLAKQKFPKHRIILLTHEYAITKANPSNSKILDYSEHLRIQERLKEFTRVNQNCVIIFPYAFAKEYQNEYQFPKLLKMAQRYQENSHKKSAYTVEQEDFENYLNKSQTNNSDHTITVVRNVCYLLSGGIVLNKVDKRVPCFEYTLPNSSTVRAPLVQGSTLFQPGTNRNIISLNKTQSLAIEICADHASGLLKSTWKPNKSPATYHLILADSTSLNTKNLIGKFNILCDAITGTSLIQQKGMDKKEAPIVIAIKPEFNEGLLEYTHKYVKPEILTDSAISLSPK</sequence>
<dbReference type="AlphaFoldDB" id="A0A378ILY7"/>
<organism evidence="2 4">
    <name type="scientific">Legionella cincinnatiensis</name>
    <dbReference type="NCBI Taxonomy" id="28085"/>
    <lineage>
        <taxon>Bacteria</taxon>
        <taxon>Pseudomonadati</taxon>
        <taxon>Pseudomonadota</taxon>
        <taxon>Gammaproteobacteria</taxon>
        <taxon>Legionellales</taxon>
        <taxon>Legionellaceae</taxon>
        <taxon>Legionella</taxon>
    </lineage>
</organism>
<evidence type="ECO:0000313" key="2">
    <source>
        <dbReference type="EMBL" id="STX35511.1"/>
    </source>
</evidence>
<reference evidence="1 3" key="1">
    <citation type="submission" date="2015-11" db="EMBL/GenBank/DDBJ databases">
        <title>Genomic analysis of 38 Legionella species identifies large and diverse effector repertoires.</title>
        <authorList>
            <person name="Burstein D."/>
            <person name="Amaro F."/>
            <person name="Zusman T."/>
            <person name="Lifshitz Z."/>
            <person name="Cohen O."/>
            <person name="Gilbert J.A."/>
            <person name="Pupko T."/>
            <person name="Shuman H.A."/>
            <person name="Segal G."/>
        </authorList>
    </citation>
    <scope>NUCLEOTIDE SEQUENCE [LARGE SCALE GENOMIC DNA]</scope>
    <source>
        <strain evidence="1 3">CDC#72-OH-14</strain>
    </source>
</reference>
<reference evidence="2 4" key="2">
    <citation type="submission" date="2018-06" db="EMBL/GenBank/DDBJ databases">
        <authorList>
            <consortium name="Pathogen Informatics"/>
            <person name="Doyle S."/>
        </authorList>
    </citation>
    <scope>NUCLEOTIDE SEQUENCE [LARGE SCALE GENOMIC DNA]</scope>
    <source>
        <strain evidence="2 4">NCTC12438</strain>
    </source>
</reference>